<comment type="caution">
    <text evidence="1">The sequence shown here is derived from an EMBL/GenBank/DDBJ whole genome shotgun (WGS) entry which is preliminary data.</text>
</comment>
<sequence length="493" mass="54664">MSVRVELTTPQTVDGARAPFQSLWLLVRLAQARQLGHPAVHSQALHRGFSDAKTLRMAISRAFRDFARWGVTVGWGDDSGRDVRFLNTGQRSRGPFWLPAAEAARLQFTVAGVPASPDDLIAFLGEDATPMEDSERLTLDELPFWRQMTLARLAIRSGRLVSAQRDDGALGALRLAGELATVPAEQAHLWLTEAWIWRRLGDAAQTARLLQQLRRLRRRHVLVDDAYLAAMERLLGAWCAYDRRDLACAERLLDNLAADAGVLLRHHPHLRFEWHNLSALLLRSRALAQPRHPDAGTWARVALERFGTALATALRSQTLDAAQQGAANLGMAQWLFRLAGLGGDADSAAQAVQWIAFSEWLCVRNGLSRQSAWNPLYLMRIARGELAGGAPIPLDTLLGWAGPFAEALAGLPLNEGWHATAMGLLHEHDAGRCRYPATQLCALLYEAAWFGRHEKVAGTPELLARLRTQLAELSPADRDYYLAQLAEWPVEAW</sequence>
<accession>A0A4V5MS86</accession>
<organism evidence="1 2">
    <name type="scientific">Chitiniphilus eburneus</name>
    <dbReference type="NCBI Taxonomy" id="2571148"/>
    <lineage>
        <taxon>Bacteria</taxon>
        <taxon>Pseudomonadati</taxon>
        <taxon>Pseudomonadota</taxon>
        <taxon>Betaproteobacteria</taxon>
        <taxon>Neisseriales</taxon>
        <taxon>Chitinibacteraceae</taxon>
        <taxon>Chitiniphilus</taxon>
    </lineage>
</organism>
<gene>
    <name evidence="1" type="ORF">FAZ21_02570</name>
</gene>
<dbReference type="Proteomes" id="UP000310016">
    <property type="component" value="Unassembled WGS sequence"/>
</dbReference>
<keyword evidence="2" id="KW-1185">Reference proteome</keyword>
<name>A0A4V5MS86_9NEIS</name>
<dbReference type="OrthoDB" id="8827675at2"/>
<dbReference type="AlphaFoldDB" id="A0A4V5MS86"/>
<evidence type="ECO:0000313" key="1">
    <source>
        <dbReference type="EMBL" id="TJZ79188.1"/>
    </source>
</evidence>
<reference evidence="1 2" key="1">
    <citation type="submission" date="2019-04" db="EMBL/GenBank/DDBJ databases">
        <title>Chitiniphilus eburnea sp. nov., a novel chitinolytic bacterium isolated from aquaculture sludge.</title>
        <authorList>
            <person name="Sheng M."/>
        </authorList>
    </citation>
    <scope>NUCLEOTIDE SEQUENCE [LARGE SCALE GENOMIC DNA]</scope>
    <source>
        <strain evidence="1 2">HX-2-15</strain>
    </source>
</reference>
<proteinExistence type="predicted"/>
<evidence type="ECO:0000313" key="2">
    <source>
        <dbReference type="Proteomes" id="UP000310016"/>
    </source>
</evidence>
<evidence type="ECO:0008006" key="3">
    <source>
        <dbReference type="Google" id="ProtNLM"/>
    </source>
</evidence>
<protein>
    <recommendedName>
        <fullName evidence="3">Bacterial transcriptional activator domain-containing protein</fullName>
    </recommendedName>
</protein>
<dbReference type="EMBL" id="SUMF01000001">
    <property type="protein sequence ID" value="TJZ79188.1"/>
    <property type="molecule type" value="Genomic_DNA"/>
</dbReference>
<dbReference type="RefSeq" id="WP_136771702.1">
    <property type="nucleotide sequence ID" value="NZ_CP156074.1"/>
</dbReference>